<dbReference type="EC" id="3.4.21.88" evidence="12"/>
<protein>
    <recommendedName>
        <fullName evidence="12">LexA repressor</fullName>
        <ecNumber evidence="12">3.4.21.88</ecNumber>
    </recommendedName>
</protein>
<dbReference type="GO" id="GO:0006260">
    <property type="term" value="P:DNA replication"/>
    <property type="evidence" value="ECO:0007669"/>
    <property type="project" value="UniProtKB-UniRule"/>
</dbReference>
<accession>A0A0G0VHT7</accession>
<dbReference type="NCBIfam" id="TIGR00498">
    <property type="entry name" value="lexA"/>
    <property type="match status" value="1"/>
</dbReference>
<evidence type="ECO:0000256" key="3">
    <source>
        <dbReference type="ARBA" id="ARBA00022705"/>
    </source>
</evidence>
<keyword evidence="5 12" id="KW-0378">Hydrolase</keyword>
<keyword evidence="4 12" id="KW-0227">DNA damage</keyword>
<dbReference type="EMBL" id="LCAW01000009">
    <property type="protein sequence ID" value="KKR99191.1"/>
    <property type="molecule type" value="Genomic_DNA"/>
</dbReference>
<dbReference type="CDD" id="cd00090">
    <property type="entry name" value="HTH_ARSR"/>
    <property type="match status" value="1"/>
</dbReference>
<dbReference type="InterPro" id="IPR036286">
    <property type="entry name" value="LexA/Signal_pep-like_sf"/>
</dbReference>
<dbReference type="GO" id="GO:0006281">
    <property type="term" value="P:DNA repair"/>
    <property type="evidence" value="ECO:0007669"/>
    <property type="project" value="UniProtKB-UniRule"/>
</dbReference>
<evidence type="ECO:0000256" key="2">
    <source>
        <dbReference type="ARBA" id="ARBA00022491"/>
    </source>
</evidence>
<evidence type="ECO:0000259" key="14">
    <source>
        <dbReference type="Pfam" id="PF00717"/>
    </source>
</evidence>
<feature type="DNA-binding region" description="H-T-H motif" evidence="12">
    <location>
        <begin position="31"/>
        <end position="51"/>
    </location>
</feature>
<evidence type="ECO:0000256" key="4">
    <source>
        <dbReference type="ARBA" id="ARBA00022763"/>
    </source>
</evidence>
<comment type="subunit">
    <text evidence="12">Homodimer.</text>
</comment>
<dbReference type="SUPFAM" id="SSF46785">
    <property type="entry name" value="Winged helix' DNA-binding domain"/>
    <property type="match status" value="1"/>
</dbReference>
<evidence type="ECO:0000256" key="11">
    <source>
        <dbReference type="ARBA" id="ARBA00023236"/>
    </source>
</evidence>
<name>A0A0G0VHT7_9BACT</name>
<keyword evidence="8 12" id="KW-0238">DNA-binding</keyword>
<comment type="similarity">
    <text evidence="1 12 13">Belongs to the peptidase S24 family.</text>
</comment>
<keyword evidence="2 12" id="KW-0678">Repressor</keyword>
<sequence length="207" mass="23037">MSPLPPLTKKQREVLDFIERFVQTNGYTPSYREIAKGMGLSSPSTVYQHIQALCEKGVINTAEDGSARSIELVEDEISVMSIMLPMAGLITAGEPIEAVEENEAFAVPTDFVVDSENSYVLRVKGRSMIEDGIFDGDYVVIERNPSPKNGDVVVALLDNQYATLKRFYREANHIRLQPANSTMDPIIIKGDINIQGIVRAVMRKFNK</sequence>
<comment type="catalytic activity">
    <reaction evidence="12">
        <text>Hydrolysis of Ala-|-Gly bond in repressor LexA.</text>
        <dbReference type="EC" id="3.4.21.88"/>
    </reaction>
</comment>
<keyword evidence="11 12" id="KW-0742">SOS response</keyword>
<comment type="caution">
    <text evidence="16">The sequence shown here is derived from an EMBL/GenBank/DDBJ whole genome shotgun (WGS) entry which is preliminary data.</text>
</comment>
<organism evidence="16 17">
    <name type="scientific">Candidatus Uhrbacteria bacterium GW2011_GWC1_41_20</name>
    <dbReference type="NCBI Taxonomy" id="1618983"/>
    <lineage>
        <taxon>Bacteria</taxon>
        <taxon>Candidatus Uhriibacteriota</taxon>
    </lineage>
</organism>
<keyword evidence="9 12" id="KW-0804">Transcription</keyword>
<evidence type="ECO:0000313" key="16">
    <source>
        <dbReference type="EMBL" id="KKR99191.1"/>
    </source>
</evidence>
<evidence type="ECO:0000259" key="15">
    <source>
        <dbReference type="Pfam" id="PF01726"/>
    </source>
</evidence>
<dbReference type="Pfam" id="PF01726">
    <property type="entry name" value="LexA_DNA_bind"/>
    <property type="match status" value="1"/>
</dbReference>
<evidence type="ECO:0000256" key="10">
    <source>
        <dbReference type="ARBA" id="ARBA00023204"/>
    </source>
</evidence>
<keyword evidence="10 12" id="KW-0234">DNA repair</keyword>
<evidence type="ECO:0000256" key="1">
    <source>
        <dbReference type="ARBA" id="ARBA00007484"/>
    </source>
</evidence>
<comment type="function">
    <text evidence="12">Represses a number of genes involved in the response to DNA damage (SOS response), including recA and lexA. In the presence of single-stranded DNA, RecA interacts with LexA causing an autocatalytic cleavage which disrupts the DNA-binding part of LexA, leading to derepression of the SOS regulon and eventually DNA repair.</text>
</comment>
<dbReference type="Gene3D" id="1.10.10.10">
    <property type="entry name" value="Winged helix-like DNA-binding domain superfamily/Winged helix DNA-binding domain"/>
    <property type="match status" value="1"/>
</dbReference>
<evidence type="ECO:0000313" key="17">
    <source>
        <dbReference type="Proteomes" id="UP000033930"/>
    </source>
</evidence>
<dbReference type="Pfam" id="PF00717">
    <property type="entry name" value="Peptidase_S24"/>
    <property type="match status" value="1"/>
</dbReference>
<dbReference type="PANTHER" id="PTHR33516">
    <property type="entry name" value="LEXA REPRESSOR"/>
    <property type="match status" value="1"/>
</dbReference>
<dbReference type="CDD" id="cd06529">
    <property type="entry name" value="S24_LexA-like"/>
    <property type="match status" value="1"/>
</dbReference>
<dbReference type="InterPro" id="IPR036388">
    <property type="entry name" value="WH-like_DNA-bd_sf"/>
</dbReference>
<gene>
    <name evidence="12" type="primary">lexA</name>
    <name evidence="16" type="ORF">UU50_C0009G0008</name>
</gene>
<dbReference type="InterPro" id="IPR015927">
    <property type="entry name" value="Peptidase_S24_S26A/B/C"/>
</dbReference>
<evidence type="ECO:0000256" key="12">
    <source>
        <dbReference type="HAMAP-Rule" id="MF_00015"/>
    </source>
</evidence>
<feature type="domain" description="LexA repressor DNA-binding" evidence="15">
    <location>
        <begin position="6"/>
        <end position="68"/>
    </location>
</feature>
<feature type="domain" description="Peptidase S24/S26A/S26B/S26C" evidence="14">
    <location>
        <begin position="86"/>
        <end position="198"/>
    </location>
</feature>
<evidence type="ECO:0000256" key="8">
    <source>
        <dbReference type="ARBA" id="ARBA00023125"/>
    </source>
</evidence>
<dbReference type="SUPFAM" id="SSF51306">
    <property type="entry name" value="LexA/Signal peptidase"/>
    <property type="match status" value="1"/>
</dbReference>
<keyword evidence="6 12" id="KW-0068">Autocatalytic cleavage</keyword>
<evidence type="ECO:0000256" key="7">
    <source>
        <dbReference type="ARBA" id="ARBA00023015"/>
    </source>
</evidence>
<keyword evidence="7 12" id="KW-0805">Transcription regulation</keyword>
<keyword evidence="3 12" id="KW-0235">DNA replication</keyword>
<dbReference type="PATRIC" id="fig|1618983.3.peg.441"/>
<dbReference type="GO" id="GO:0009432">
    <property type="term" value="P:SOS response"/>
    <property type="evidence" value="ECO:0007669"/>
    <property type="project" value="UniProtKB-UniRule"/>
</dbReference>
<evidence type="ECO:0000256" key="5">
    <source>
        <dbReference type="ARBA" id="ARBA00022801"/>
    </source>
</evidence>
<dbReference type="GO" id="GO:0003677">
    <property type="term" value="F:DNA binding"/>
    <property type="evidence" value="ECO:0007669"/>
    <property type="project" value="UniProtKB-UniRule"/>
</dbReference>
<dbReference type="GO" id="GO:0004252">
    <property type="term" value="F:serine-type endopeptidase activity"/>
    <property type="evidence" value="ECO:0007669"/>
    <property type="project" value="UniProtKB-UniRule"/>
</dbReference>
<dbReference type="PANTHER" id="PTHR33516:SF2">
    <property type="entry name" value="LEXA REPRESSOR-RELATED"/>
    <property type="match status" value="1"/>
</dbReference>
<dbReference type="InterPro" id="IPR036390">
    <property type="entry name" value="WH_DNA-bd_sf"/>
</dbReference>
<dbReference type="Gene3D" id="2.10.109.10">
    <property type="entry name" value="Umud Fragment, subunit A"/>
    <property type="match status" value="1"/>
</dbReference>
<proteinExistence type="inferred from homology"/>
<dbReference type="InterPro" id="IPR006200">
    <property type="entry name" value="LexA"/>
</dbReference>
<evidence type="ECO:0000256" key="9">
    <source>
        <dbReference type="ARBA" id="ARBA00023163"/>
    </source>
</evidence>
<dbReference type="InterPro" id="IPR011991">
    <property type="entry name" value="ArsR-like_HTH"/>
</dbReference>
<feature type="active site" description="For autocatalytic cleavage activity" evidence="12">
    <location>
        <position position="165"/>
    </location>
</feature>
<dbReference type="InterPro" id="IPR006197">
    <property type="entry name" value="Peptidase_S24_LexA"/>
</dbReference>
<evidence type="ECO:0000256" key="6">
    <source>
        <dbReference type="ARBA" id="ARBA00022813"/>
    </source>
</evidence>
<dbReference type="AlphaFoldDB" id="A0A0G0VHT7"/>
<dbReference type="InterPro" id="IPR039418">
    <property type="entry name" value="LexA-like"/>
</dbReference>
<dbReference type="PRINTS" id="PR00726">
    <property type="entry name" value="LEXASERPTASE"/>
</dbReference>
<dbReference type="GO" id="GO:0045892">
    <property type="term" value="P:negative regulation of DNA-templated transcription"/>
    <property type="evidence" value="ECO:0007669"/>
    <property type="project" value="UniProtKB-UniRule"/>
</dbReference>
<dbReference type="Proteomes" id="UP000033930">
    <property type="component" value="Unassembled WGS sequence"/>
</dbReference>
<dbReference type="HAMAP" id="MF_00015">
    <property type="entry name" value="LexA"/>
    <property type="match status" value="1"/>
</dbReference>
<feature type="site" description="Cleavage; by autolysis" evidence="12">
    <location>
        <begin position="92"/>
        <end position="93"/>
    </location>
</feature>
<feature type="active site" description="For autocatalytic cleavage activity" evidence="12">
    <location>
        <position position="127"/>
    </location>
</feature>
<evidence type="ECO:0000256" key="13">
    <source>
        <dbReference type="RuleBase" id="RU003991"/>
    </source>
</evidence>
<dbReference type="InterPro" id="IPR050077">
    <property type="entry name" value="LexA_repressor"/>
</dbReference>
<dbReference type="InterPro" id="IPR006199">
    <property type="entry name" value="LexA_DNA-bd_dom"/>
</dbReference>
<dbReference type="GO" id="GO:0006508">
    <property type="term" value="P:proteolysis"/>
    <property type="evidence" value="ECO:0007669"/>
    <property type="project" value="InterPro"/>
</dbReference>
<reference evidence="16 17" key="1">
    <citation type="journal article" date="2015" name="Nature">
        <title>rRNA introns, odd ribosomes, and small enigmatic genomes across a large radiation of phyla.</title>
        <authorList>
            <person name="Brown C.T."/>
            <person name="Hug L.A."/>
            <person name="Thomas B.C."/>
            <person name="Sharon I."/>
            <person name="Castelle C.J."/>
            <person name="Singh A."/>
            <person name="Wilkins M.J."/>
            <person name="Williams K.H."/>
            <person name="Banfield J.F."/>
        </authorList>
    </citation>
    <scope>NUCLEOTIDE SEQUENCE [LARGE SCALE GENOMIC DNA]</scope>
</reference>